<dbReference type="SUPFAM" id="SSF46689">
    <property type="entry name" value="Homeodomain-like"/>
    <property type="match status" value="1"/>
</dbReference>
<dbReference type="PANTHER" id="PTHR47999">
    <property type="entry name" value="TRANSCRIPTION FACTOR MYB8-RELATED-RELATED"/>
    <property type="match status" value="1"/>
</dbReference>
<feature type="domain" description="HTH myb-type" evidence="6">
    <location>
        <begin position="31"/>
        <end position="73"/>
    </location>
</feature>
<accession>A0AA87Z965</accession>
<comment type="subcellular location">
    <subcellularLocation>
        <location evidence="1">Nucleus</location>
    </subcellularLocation>
</comment>
<dbReference type="Gramene" id="FCD_00010758-RA">
    <property type="protein sequence ID" value="FCD_00010758-RA:cds"/>
    <property type="gene ID" value="FCD_00010758"/>
</dbReference>
<comment type="caution">
    <text evidence="7">The sequence shown here is derived from an EMBL/GenBank/DDBJ whole genome shotgun (WGS) entry which is preliminary data.</text>
</comment>
<gene>
    <name evidence="7" type="ORF">TIFTF001_048730</name>
</gene>
<dbReference type="InterPro" id="IPR001005">
    <property type="entry name" value="SANT/Myb"/>
</dbReference>
<organism evidence="7 8">
    <name type="scientific">Ficus carica</name>
    <name type="common">Common fig</name>
    <dbReference type="NCBI Taxonomy" id="3494"/>
    <lineage>
        <taxon>Eukaryota</taxon>
        <taxon>Viridiplantae</taxon>
        <taxon>Streptophyta</taxon>
        <taxon>Embryophyta</taxon>
        <taxon>Tracheophyta</taxon>
        <taxon>Spermatophyta</taxon>
        <taxon>Magnoliopsida</taxon>
        <taxon>eudicotyledons</taxon>
        <taxon>Gunneridae</taxon>
        <taxon>Pentapetalae</taxon>
        <taxon>rosids</taxon>
        <taxon>fabids</taxon>
        <taxon>Rosales</taxon>
        <taxon>Moraceae</taxon>
        <taxon>Ficeae</taxon>
        <taxon>Ficus</taxon>
    </lineage>
</organism>
<dbReference type="Gene3D" id="1.10.10.60">
    <property type="entry name" value="Homeodomain-like"/>
    <property type="match status" value="1"/>
</dbReference>
<evidence type="ECO:0000313" key="7">
    <source>
        <dbReference type="EMBL" id="GMN20316.1"/>
    </source>
</evidence>
<dbReference type="GO" id="GO:0005634">
    <property type="term" value="C:nucleus"/>
    <property type="evidence" value="ECO:0007669"/>
    <property type="project" value="UniProtKB-SubCell"/>
</dbReference>
<dbReference type="AlphaFoldDB" id="A0AA87Z965"/>
<name>A0AA87Z965_FICCA</name>
<dbReference type="InterPro" id="IPR015495">
    <property type="entry name" value="Myb_TF_plants"/>
</dbReference>
<evidence type="ECO:0000259" key="6">
    <source>
        <dbReference type="PROSITE" id="PS51294"/>
    </source>
</evidence>
<proteinExistence type="predicted"/>
<dbReference type="InterPro" id="IPR017930">
    <property type="entry name" value="Myb_dom"/>
</dbReference>
<evidence type="ECO:0000256" key="1">
    <source>
        <dbReference type="ARBA" id="ARBA00004123"/>
    </source>
</evidence>
<keyword evidence="2" id="KW-0238">DNA-binding</keyword>
<keyword evidence="8" id="KW-1185">Reference proteome</keyword>
<dbReference type="InterPro" id="IPR009057">
    <property type="entry name" value="Homeodomain-like_sf"/>
</dbReference>
<feature type="region of interest" description="Disordered" evidence="4">
    <location>
        <begin position="73"/>
        <end position="99"/>
    </location>
</feature>
<evidence type="ECO:0000259" key="5">
    <source>
        <dbReference type="PROSITE" id="PS50090"/>
    </source>
</evidence>
<dbReference type="PANTHER" id="PTHR47999:SF59">
    <property type="entry name" value="TRANSCRIPTION FACTOR WER-LIKE"/>
    <property type="match status" value="1"/>
</dbReference>
<sequence length="99" mass="11123">MKGGNEYKKGLLTAEEDRVLTDYITVHGKGNSSVNLGEFSKEEDDLIIRLHKLPGNRWALIAGRLLGRTDNQVTWARSSGSRRERAKKQGQIQNQSLES</sequence>
<dbReference type="Proteomes" id="UP001187192">
    <property type="component" value="Unassembled WGS sequence"/>
</dbReference>
<evidence type="ECO:0000256" key="2">
    <source>
        <dbReference type="ARBA" id="ARBA00023125"/>
    </source>
</evidence>
<feature type="domain" description="Myb-like" evidence="5">
    <location>
        <begin position="31"/>
        <end position="73"/>
    </location>
</feature>
<dbReference type="SMART" id="SM00717">
    <property type="entry name" value="SANT"/>
    <property type="match status" value="1"/>
</dbReference>
<keyword evidence="3" id="KW-0539">Nucleus</keyword>
<dbReference type="EMBL" id="BTGU01006435">
    <property type="protein sequence ID" value="GMN20316.1"/>
    <property type="molecule type" value="Genomic_DNA"/>
</dbReference>
<evidence type="ECO:0000256" key="3">
    <source>
        <dbReference type="ARBA" id="ARBA00023242"/>
    </source>
</evidence>
<dbReference type="PROSITE" id="PS50090">
    <property type="entry name" value="MYB_LIKE"/>
    <property type="match status" value="1"/>
</dbReference>
<evidence type="ECO:0000256" key="4">
    <source>
        <dbReference type="SAM" id="MobiDB-lite"/>
    </source>
</evidence>
<protein>
    <submittedName>
        <fullName evidence="7">Uncharacterized protein</fullName>
    </submittedName>
</protein>
<feature type="compositionally biased region" description="Polar residues" evidence="4">
    <location>
        <begin position="90"/>
        <end position="99"/>
    </location>
</feature>
<dbReference type="GO" id="GO:0003677">
    <property type="term" value="F:DNA binding"/>
    <property type="evidence" value="ECO:0007669"/>
    <property type="project" value="UniProtKB-KW"/>
</dbReference>
<reference evidence="7" key="1">
    <citation type="submission" date="2023-07" db="EMBL/GenBank/DDBJ databases">
        <title>draft genome sequence of fig (Ficus carica).</title>
        <authorList>
            <person name="Takahashi T."/>
            <person name="Nishimura K."/>
        </authorList>
    </citation>
    <scope>NUCLEOTIDE SEQUENCE</scope>
</reference>
<evidence type="ECO:0000313" key="8">
    <source>
        <dbReference type="Proteomes" id="UP001187192"/>
    </source>
</evidence>
<dbReference type="Pfam" id="PF00249">
    <property type="entry name" value="Myb_DNA-binding"/>
    <property type="match status" value="1"/>
</dbReference>
<dbReference type="PROSITE" id="PS51294">
    <property type="entry name" value="HTH_MYB"/>
    <property type="match status" value="1"/>
</dbReference>
<dbReference type="CDD" id="cd00167">
    <property type="entry name" value="SANT"/>
    <property type="match status" value="1"/>
</dbReference>